<reference evidence="6" key="2">
    <citation type="submission" date="2025-08" db="UniProtKB">
        <authorList>
            <consortium name="Ensembl"/>
        </authorList>
    </citation>
    <scope>IDENTIFICATION</scope>
</reference>
<keyword evidence="7" id="KW-1185">Reference proteome</keyword>
<dbReference type="InterPro" id="IPR001314">
    <property type="entry name" value="Peptidase_S1A"/>
</dbReference>
<keyword evidence="3" id="KW-0720">Serine protease</keyword>
<keyword evidence="2" id="KW-0378">Hydrolase</keyword>
<dbReference type="PRINTS" id="PR00722">
    <property type="entry name" value="CHYMOTRYPSIN"/>
</dbReference>
<dbReference type="Proteomes" id="UP000694548">
    <property type="component" value="Chromosome sgr09"/>
</dbReference>
<dbReference type="GO" id="GO:0006508">
    <property type="term" value="P:proteolysis"/>
    <property type="evidence" value="ECO:0007669"/>
    <property type="project" value="UniProtKB-KW"/>
</dbReference>
<dbReference type="Pfam" id="PF00089">
    <property type="entry name" value="Trypsin"/>
    <property type="match status" value="1"/>
</dbReference>
<evidence type="ECO:0000259" key="5">
    <source>
        <dbReference type="PROSITE" id="PS50240"/>
    </source>
</evidence>
<dbReference type="SUPFAM" id="SSF50494">
    <property type="entry name" value="Trypsin-like serine proteases"/>
    <property type="match status" value="1"/>
</dbReference>
<dbReference type="SMART" id="SM00020">
    <property type="entry name" value="Tryp_SPc"/>
    <property type="match status" value="1"/>
</dbReference>
<organism evidence="6 7">
    <name type="scientific">Nothobranchius furzeri</name>
    <name type="common">Turquoise killifish</name>
    <dbReference type="NCBI Taxonomy" id="105023"/>
    <lineage>
        <taxon>Eukaryota</taxon>
        <taxon>Metazoa</taxon>
        <taxon>Chordata</taxon>
        <taxon>Craniata</taxon>
        <taxon>Vertebrata</taxon>
        <taxon>Euteleostomi</taxon>
        <taxon>Actinopterygii</taxon>
        <taxon>Neopterygii</taxon>
        <taxon>Teleostei</taxon>
        <taxon>Neoteleostei</taxon>
        <taxon>Acanthomorphata</taxon>
        <taxon>Ovalentaria</taxon>
        <taxon>Atherinomorphae</taxon>
        <taxon>Cyprinodontiformes</taxon>
        <taxon>Nothobranchiidae</taxon>
        <taxon>Nothobranchius</taxon>
    </lineage>
</organism>
<dbReference type="AlphaFoldDB" id="A0A8C6PSA0"/>
<evidence type="ECO:0000256" key="1">
    <source>
        <dbReference type="ARBA" id="ARBA00022670"/>
    </source>
</evidence>
<keyword evidence="4" id="KW-1015">Disulfide bond</keyword>
<dbReference type="InterPro" id="IPR043504">
    <property type="entry name" value="Peptidase_S1_PA_chymotrypsin"/>
</dbReference>
<dbReference type="PROSITE" id="PS00135">
    <property type="entry name" value="TRYPSIN_SER"/>
    <property type="match status" value="1"/>
</dbReference>
<reference evidence="6" key="1">
    <citation type="submission" date="2014-08" db="EMBL/GenBank/DDBJ databases">
        <authorList>
            <person name="Senf B."/>
            <person name="Petzold A."/>
            <person name="Downie B.R."/>
            <person name="Koch P."/>
            <person name="Platzer M."/>
        </authorList>
    </citation>
    <scope>NUCLEOTIDE SEQUENCE [LARGE SCALE GENOMIC DNA]</scope>
    <source>
        <strain evidence="6">GRZ</strain>
    </source>
</reference>
<reference evidence="6" key="3">
    <citation type="submission" date="2025-09" db="UniProtKB">
        <authorList>
            <consortium name="Ensembl"/>
        </authorList>
    </citation>
    <scope>IDENTIFICATION</scope>
</reference>
<dbReference type="InterPro" id="IPR001254">
    <property type="entry name" value="Trypsin_dom"/>
</dbReference>
<dbReference type="GO" id="GO:0004252">
    <property type="term" value="F:serine-type endopeptidase activity"/>
    <property type="evidence" value="ECO:0007669"/>
    <property type="project" value="InterPro"/>
</dbReference>
<evidence type="ECO:0000313" key="7">
    <source>
        <dbReference type="Proteomes" id="UP000694548"/>
    </source>
</evidence>
<sequence length="515" mass="56481">MGESCSARVLQCSLLNTMQSLEPSMQTHAQGQGMCVFLSFHTYISYLWHIFDLFSIPAAVCGQRSPMMQNTTQPRSRIVGGSPAPPGSWPWLVNLQLDGGLMCGGVLVDSAWVATAAHCFAGGRGESYWTAAVGDFDITKADPDEQVLKVNRIIPHPKFNAKTFNNDIALVELTSPVVLSQHVRPVCLPSGVEPPTGSPCLVAGWGSLYEDGPSADVVMEAKVPLLPQSTCKSTLGKDVVTNTMLCAGYLSGGADSCQGDSGGPLIYQDRTSGRFQLHGITSWGDGCGEKGKPGVYTRVSAFADWIQAEMQKSSASREPTCPELLKTTEMTEEEQKTEFLSLCRFYTLTCPPTQSASVCSQIAEDKCFTRFKKCREFSYLTAHLNGCGTKHKMLTSSEKMSRRGFSSELTGTHRIQLPVHWKQKLWSLEASQQVSQITESYSWVLNIPNKNLRMTFQEVLVDLSSKNDRGLYQARIKAVVGGRPLTFYSLAGLENESFYRSVPRIIALALNSFKT</sequence>
<dbReference type="PROSITE" id="PS50240">
    <property type="entry name" value="TRYPSIN_DOM"/>
    <property type="match status" value="1"/>
</dbReference>
<evidence type="ECO:0000256" key="2">
    <source>
        <dbReference type="ARBA" id="ARBA00022801"/>
    </source>
</evidence>
<dbReference type="Gene3D" id="2.40.10.10">
    <property type="entry name" value="Trypsin-like serine proteases"/>
    <property type="match status" value="1"/>
</dbReference>
<dbReference type="PANTHER" id="PTHR24252">
    <property type="entry name" value="ACROSIN-RELATED"/>
    <property type="match status" value="1"/>
</dbReference>
<dbReference type="InterPro" id="IPR033116">
    <property type="entry name" value="TRYPSIN_SER"/>
</dbReference>
<dbReference type="PANTHER" id="PTHR24252:SF10">
    <property type="entry name" value="SERINE PROTEASE 56"/>
    <property type="match status" value="1"/>
</dbReference>
<name>A0A8C6PSA0_NOTFU</name>
<feature type="domain" description="Peptidase S1" evidence="5">
    <location>
        <begin position="78"/>
        <end position="311"/>
    </location>
</feature>
<proteinExistence type="predicted"/>
<evidence type="ECO:0000313" key="6">
    <source>
        <dbReference type="Ensembl" id="ENSNFUP00015047350.1"/>
    </source>
</evidence>
<protein>
    <submittedName>
        <fullName evidence="6">Serine protease 56</fullName>
    </submittedName>
</protein>
<dbReference type="Ensembl" id="ENSNFUT00015049417.1">
    <property type="protein sequence ID" value="ENSNFUP00015047350.1"/>
    <property type="gene ID" value="ENSNFUG00015022387.1"/>
</dbReference>
<accession>A0A8C6PSA0</accession>
<dbReference type="InterPro" id="IPR009003">
    <property type="entry name" value="Peptidase_S1_PA"/>
</dbReference>
<evidence type="ECO:0000256" key="3">
    <source>
        <dbReference type="ARBA" id="ARBA00022825"/>
    </source>
</evidence>
<dbReference type="FunFam" id="2.40.10.10:FF:000003">
    <property type="entry name" value="Transmembrane serine protease 3"/>
    <property type="match status" value="1"/>
</dbReference>
<evidence type="ECO:0000256" key="4">
    <source>
        <dbReference type="ARBA" id="ARBA00023157"/>
    </source>
</evidence>
<keyword evidence="1" id="KW-0645">Protease</keyword>
<dbReference type="GeneTree" id="ENSGT00940000157183"/>
<dbReference type="CDD" id="cd00190">
    <property type="entry name" value="Tryp_SPc"/>
    <property type="match status" value="1"/>
</dbReference>